<reference evidence="2" key="1">
    <citation type="submission" date="2020-09" db="EMBL/GenBank/DDBJ databases">
        <authorList>
            <person name="Palma L."/>
            <person name="Caballero P."/>
            <person name="Berry C."/>
            <person name="Del Valle E."/>
        </authorList>
    </citation>
    <scope>NUCLEOTIDE SEQUENCE</scope>
    <source>
        <strain evidence="2">M</strain>
    </source>
</reference>
<evidence type="ECO:0000313" key="2">
    <source>
        <dbReference type="EMBL" id="MBD2801081.1"/>
    </source>
</evidence>
<dbReference type="Proteomes" id="UP001193920">
    <property type="component" value="Unassembled WGS sequence"/>
</dbReference>
<dbReference type="InterPro" id="IPR040600">
    <property type="entry name" value="Agglutinin_C"/>
</dbReference>
<dbReference type="InterPro" id="IPR038765">
    <property type="entry name" value="Papain-like_cys_pep_sf"/>
</dbReference>
<dbReference type="RefSeq" id="WP_051462637.1">
    <property type="nucleotide sequence ID" value="NZ_CAWNPE010000001.1"/>
</dbReference>
<reference evidence="2" key="2">
    <citation type="journal article" date="2024" name="Toxins">
        <title>Genome Sequence Analysis of Native Xenorhabdus Strains Isolated from Entomopathogenic Nematodes in Argentina.</title>
        <authorList>
            <person name="Palma L."/>
            <person name="Frizzo L."/>
            <person name="Kaiser S."/>
            <person name="Berry C."/>
            <person name="Caballero P."/>
            <person name="Bode H.B."/>
            <person name="Del Valle E.E."/>
        </authorList>
    </citation>
    <scope>NUCLEOTIDE SEQUENCE</scope>
    <source>
        <strain evidence="2">M</strain>
    </source>
</reference>
<feature type="domain" description="Agglutinin C-terminal" evidence="1">
    <location>
        <begin position="215"/>
        <end position="304"/>
    </location>
</feature>
<comment type="caution">
    <text evidence="2">The sequence shown here is derived from an EMBL/GenBank/DDBJ whole genome shotgun (WGS) entry which is preliminary data.</text>
</comment>
<name>A0AAW3YVQ6_9GAMM</name>
<evidence type="ECO:0000259" key="1">
    <source>
        <dbReference type="Pfam" id="PF18021"/>
    </source>
</evidence>
<dbReference type="Pfam" id="PF18021">
    <property type="entry name" value="Agglutinin_C"/>
    <property type="match status" value="1"/>
</dbReference>
<protein>
    <submittedName>
        <fullName evidence="2">Lectin MOA-related protein</fullName>
    </submittedName>
</protein>
<gene>
    <name evidence="2" type="ORF">ID854_11605</name>
</gene>
<dbReference type="GeneID" id="97126562"/>
<dbReference type="Gene3D" id="3.30.460.70">
    <property type="match status" value="1"/>
</dbReference>
<sequence>MAKKHKNIKIRRASDSDGKILPTDEDEVSPYAYYLIKDVDGNILSIDDRDDGEEKYAYMGSDSEKNNYSQFVTIRLSDEHRLDNTIEMVGKYKGKKYEMYAYDNTVSLESTDLYWHSHNENIADSRISFNIDCFKTVNGIRQYRLIWHNQGVDFFLSNPSPGEGTPYLKIHQKKYTLYTFYAKFVDSKIMKDLIRKIWPKMKISLASLRTLDKFYKLVSEEEIKEIYRESGLVDFEYRKESFDCDDFSFVYKAQVSKKAYANNEKYGYAIGVIFGFYKKSAHSVNIFIDHELQVKFIEPQTGRIIDPKNWKYKPYFVLI</sequence>
<proteinExistence type="predicted"/>
<organism evidence="2">
    <name type="scientific">Xenorhabdus szentirmaii</name>
    <dbReference type="NCBI Taxonomy" id="290112"/>
    <lineage>
        <taxon>Bacteria</taxon>
        <taxon>Pseudomonadati</taxon>
        <taxon>Pseudomonadota</taxon>
        <taxon>Gammaproteobacteria</taxon>
        <taxon>Enterobacterales</taxon>
        <taxon>Morganellaceae</taxon>
        <taxon>Xenorhabdus</taxon>
    </lineage>
</organism>
<accession>A0AAW3YVQ6</accession>
<dbReference type="SUPFAM" id="SSF54001">
    <property type="entry name" value="Cysteine proteinases"/>
    <property type="match status" value="1"/>
</dbReference>
<dbReference type="AlphaFoldDB" id="A0AAW3YVQ6"/>
<dbReference type="EMBL" id="JACXBF010000258">
    <property type="protein sequence ID" value="MBD2801081.1"/>
    <property type="molecule type" value="Genomic_DNA"/>
</dbReference>